<gene>
    <name evidence="1" type="ORF">SPHA_17622</name>
</gene>
<dbReference type="EMBL" id="CAHIKZ030000630">
    <property type="protein sequence ID" value="CAE1230224.1"/>
    <property type="molecule type" value="Genomic_DNA"/>
</dbReference>
<dbReference type="AlphaFoldDB" id="A0A812BHG1"/>
<accession>A0A812BHG1</accession>
<evidence type="ECO:0000313" key="2">
    <source>
        <dbReference type="Proteomes" id="UP000597762"/>
    </source>
</evidence>
<keyword evidence="2" id="KW-1185">Reference proteome</keyword>
<protein>
    <submittedName>
        <fullName evidence="1">Uncharacterized protein</fullName>
    </submittedName>
</protein>
<name>A0A812BHG1_ACAPH</name>
<reference evidence="1" key="1">
    <citation type="submission" date="2021-01" db="EMBL/GenBank/DDBJ databases">
        <authorList>
            <person name="Li R."/>
            <person name="Bekaert M."/>
        </authorList>
    </citation>
    <scope>NUCLEOTIDE SEQUENCE</scope>
    <source>
        <strain evidence="1">Farmed</strain>
    </source>
</reference>
<comment type="caution">
    <text evidence="1">The sequence shown here is derived from an EMBL/GenBank/DDBJ whole genome shotgun (WGS) entry which is preliminary data.</text>
</comment>
<dbReference type="Proteomes" id="UP000597762">
    <property type="component" value="Unassembled WGS sequence"/>
</dbReference>
<organism evidence="1 2">
    <name type="scientific">Acanthosepion pharaonis</name>
    <name type="common">Pharaoh cuttlefish</name>
    <name type="synonym">Sepia pharaonis</name>
    <dbReference type="NCBI Taxonomy" id="158019"/>
    <lineage>
        <taxon>Eukaryota</taxon>
        <taxon>Metazoa</taxon>
        <taxon>Spiralia</taxon>
        <taxon>Lophotrochozoa</taxon>
        <taxon>Mollusca</taxon>
        <taxon>Cephalopoda</taxon>
        <taxon>Coleoidea</taxon>
        <taxon>Decapodiformes</taxon>
        <taxon>Sepiida</taxon>
        <taxon>Sepiina</taxon>
        <taxon>Sepiidae</taxon>
        <taxon>Acanthosepion</taxon>
    </lineage>
</organism>
<proteinExistence type="predicted"/>
<sequence length="153" mass="17661">MGRCCLGNWSPRTKHAFLCVVLRPKFHNLSVSFSLTQFAPTLFIHLSYFISPERLLFHHYQRGHRPPTIPYCFCISFLRSSHVDTLTRITVAKVRCREKELKSYLCRPSSSDNNASDINNANMSNSVFSTDDSELTFVSSSMFFSRTESYFLL</sequence>
<evidence type="ECO:0000313" key="1">
    <source>
        <dbReference type="EMBL" id="CAE1230224.1"/>
    </source>
</evidence>